<gene>
    <name evidence="1" type="ORF">PACLA_8A079055</name>
</gene>
<dbReference type="AlphaFoldDB" id="A0A7D9ES60"/>
<dbReference type="EMBL" id="CACRXK020008946">
    <property type="protein sequence ID" value="CAB4016041.1"/>
    <property type="molecule type" value="Genomic_DNA"/>
</dbReference>
<dbReference type="Gene3D" id="1.20.5.320">
    <property type="entry name" value="6-Phosphogluconate Dehydrogenase, domain 3"/>
    <property type="match status" value="1"/>
</dbReference>
<name>A0A7D9ES60_PARCT</name>
<reference evidence="1" key="1">
    <citation type="submission" date="2020-04" db="EMBL/GenBank/DDBJ databases">
        <authorList>
            <person name="Alioto T."/>
            <person name="Alioto T."/>
            <person name="Gomez Garrido J."/>
        </authorList>
    </citation>
    <scope>NUCLEOTIDE SEQUENCE</scope>
    <source>
        <strain evidence="1">A484AB</strain>
    </source>
</reference>
<keyword evidence="2" id="KW-1185">Reference proteome</keyword>
<sequence>MRAKPIAVTINNYPSNSSNEVIELENHPTTVHYGKLGHAKVSPEPYQNNYVDDVDTKLKRRSQKCLNVFLTVSCILSLAALGLVCALLFGFIEPRDSRKLNGCLCRTVGLTGRTNSIALTKNGKYSDLNDEVKELKNNSKNVNETLVSMQAAFDHQAKDINKLTGQINSIQNFQTGEKLTNFSHEINERLTNIEKHKNKTEKHIFDVMGKTNSKIDEWEKEIRQNMTQKMLQRAADVDFTLKKFINETNKKMSETRNFTTSMLQRNAQQVEKMNSSIWEKLSTMRGPRGYNGSQGIAGPSGPQGAQGRQGLRGLTIEGCQNHTETQLVKFGKGTWDFAITLKSTVRK</sequence>
<evidence type="ECO:0000313" key="1">
    <source>
        <dbReference type="EMBL" id="CAB4016041.1"/>
    </source>
</evidence>
<evidence type="ECO:0000313" key="2">
    <source>
        <dbReference type="Proteomes" id="UP001152795"/>
    </source>
</evidence>
<accession>A0A7D9ES60</accession>
<organism evidence="1 2">
    <name type="scientific">Paramuricea clavata</name>
    <name type="common">Red gorgonian</name>
    <name type="synonym">Violescent sea-whip</name>
    <dbReference type="NCBI Taxonomy" id="317549"/>
    <lineage>
        <taxon>Eukaryota</taxon>
        <taxon>Metazoa</taxon>
        <taxon>Cnidaria</taxon>
        <taxon>Anthozoa</taxon>
        <taxon>Octocorallia</taxon>
        <taxon>Malacalcyonacea</taxon>
        <taxon>Plexauridae</taxon>
        <taxon>Paramuricea</taxon>
    </lineage>
</organism>
<comment type="caution">
    <text evidence="1">The sequence shown here is derived from an EMBL/GenBank/DDBJ whole genome shotgun (WGS) entry which is preliminary data.</text>
</comment>
<proteinExistence type="predicted"/>
<protein>
    <submittedName>
        <fullName evidence="1">Uncharacterized protein</fullName>
    </submittedName>
</protein>
<dbReference type="Proteomes" id="UP001152795">
    <property type="component" value="Unassembled WGS sequence"/>
</dbReference>